<evidence type="ECO:0000313" key="2">
    <source>
        <dbReference type="EMBL" id="USI74914.1"/>
    </source>
</evidence>
<reference evidence="2" key="1">
    <citation type="journal article" date="2022" name="Toxins">
        <title>Genomic Analysis of Sphingopyxis sp. USTB-05 for Biodegrading Cyanobacterial Hepatotoxins.</title>
        <authorList>
            <person name="Liu C."/>
            <person name="Xu Q."/>
            <person name="Zhao Z."/>
            <person name="Zhang H."/>
            <person name="Liu X."/>
            <person name="Yin C."/>
            <person name="Liu Y."/>
            <person name="Yan H."/>
        </authorList>
    </citation>
    <scope>NUCLEOTIDE SEQUENCE</scope>
    <source>
        <strain evidence="2">NBD5</strain>
    </source>
</reference>
<dbReference type="PANTHER" id="PTHR13832:SF827">
    <property type="entry name" value="PROTEIN PHOSPHATASE 1L"/>
    <property type="match status" value="1"/>
</dbReference>
<dbReference type="RefSeq" id="WP_252168729.1">
    <property type="nucleotide sequence ID" value="NZ_CP084931.1"/>
</dbReference>
<dbReference type="InterPro" id="IPR036457">
    <property type="entry name" value="PPM-type-like_dom_sf"/>
</dbReference>
<dbReference type="Gene3D" id="3.60.40.10">
    <property type="entry name" value="PPM-type phosphatase domain"/>
    <property type="match status" value="1"/>
</dbReference>
<keyword evidence="3" id="KW-1185">Reference proteome</keyword>
<dbReference type="EMBL" id="CP084931">
    <property type="protein sequence ID" value="USI74914.1"/>
    <property type="molecule type" value="Genomic_DNA"/>
</dbReference>
<organism evidence="2 3">
    <name type="scientific">Sphingomonas morindae</name>
    <dbReference type="NCBI Taxonomy" id="1541170"/>
    <lineage>
        <taxon>Bacteria</taxon>
        <taxon>Pseudomonadati</taxon>
        <taxon>Pseudomonadota</taxon>
        <taxon>Alphaproteobacteria</taxon>
        <taxon>Sphingomonadales</taxon>
        <taxon>Sphingomonadaceae</taxon>
        <taxon>Sphingomonas</taxon>
    </lineage>
</organism>
<dbReference type="InterPro" id="IPR015655">
    <property type="entry name" value="PP2C"/>
</dbReference>
<protein>
    <submittedName>
        <fullName evidence="2">Protein phosphatase 2C domain-containing protein</fullName>
    </submittedName>
</protein>
<dbReference type="SMART" id="SM00332">
    <property type="entry name" value="PP2Cc"/>
    <property type="match status" value="1"/>
</dbReference>
<dbReference type="PROSITE" id="PS51746">
    <property type="entry name" value="PPM_2"/>
    <property type="match status" value="1"/>
</dbReference>
<feature type="domain" description="PPM-type phosphatase" evidence="1">
    <location>
        <begin position="8"/>
        <end position="238"/>
    </location>
</feature>
<sequence>MGLMLRYEQGVRTHVGRVRKINEDSVLARPRDGLWAIADGMGGHARGQWASATIVRALDGVVLPDAFDDAVAAVTATLEAANAEICRAGHEAGGAIGSTVVALLIRDDRYAVLWAGDSRAYRCRDRLLAGLTTDHSQVEQMVASGLLERDEADNHPMAHVLSRAVGVRETLLLDRIEGDVAAGDVFLLCSDGLSRLVSPLEIETRLIDTPPAIVAGALIACALERGAPDNVSVAVIGCDATTLVELGQRPAGEGKGERATW</sequence>
<dbReference type="SUPFAM" id="SSF81606">
    <property type="entry name" value="PP2C-like"/>
    <property type="match status" value="1"/>
</dbReference>
<dbReference type="Pfam" id="PF13672">
    <property type="entry name" value="PP2C_2"/>
    <property type="match status" value="1"/>
</dbReference>
<evidence type="ECO:0000259" key="1">
    <source>
        <dbReference type="PROSITE" id="PS51746"/>
    </source>
</evidence>
<dbReference type="InterPro" id="IPR001932">
    <property type="entry name" value="PPM-type_phosphatase-like_dom"/>
</dbReference>
<dbReference type="Proteomes" id="UP001056937">
    <property type="component" value="Chromosome 2"/>
</dbReference>
<evidence type="ECO:0000313" key="3">
    <source>
        <dbReference type="Proteomes" id="UP001056937"/>
    </source>
</evidence>
<dbReference type="PANTHER" id="PTHR13832">
    <property type="entry name" value="PROTEIN PHOSPHATASE 2C"/>
    <property type="match status" value="1"/>
</dbReference>
<name>A0ABY4XDJ0_9SPHN</name>
<accession>A0ABY4XDJ0</accession>
<proteinExistence type="predicted"/>
<dbReference type="SMART" id="SM00331">
    <property type="entry name" value="PP2C_SIG"/>
    <property type="match status" value="1"/>
</dbReference>
<gene>
    <name evidence="2" type="ORF">LHA26_17230</name>
</gene>
<dbReference type="CDD" id="cd00143">
    <property type="entry name" value="PP2Cc"/>
    <property type="match status" value="1"/>
</dbReference>